<dbReference type="AlphaFoldDB" id="A0A4Y2JRX4"/>
<reference evidence="1 2" key="1">
    <citation type="journal article" date="2019" name="Sci. Rep.">
        <title>Orb-weaving spider Araneus ventricosus genome elucidates the spidroin gene catalogue.</title>
        <authorList>
            <person name="Kono N."/>
            <person name="Nakamura H."/>
            <person name="Ohtoshi R."/>
            <person name="Moran D.A.P."/>
            <person name="Shinohara A."/>
            <person name="Yoshida Y."/>
            <person name="Fujiwara M."/>
            <person name="Mori M."/>
            <person name="Tomita M."/>
            <person name="Arakawa K."/>
        </authorList>
    </citation>
    <scope>NUCLEOTIDE SEQUENCE [LARGE SCALE GENOMIC DNA]</scope>
</reference>
<gene>
    <name evidence="1" type="ORF">AVEN_196235_1</name>
</gene>
<keyword evidence="2" id="KW-1185">Reference proteome</keyword>
<accession>A0A4Y2JRX4</accession>
<evidence type="ECO:0000313" key="2">
    <source>
        <dbReference type="Proteomes" id="UP000499080"/>
    </source>
</evidence>
<organism evidence="1 2">
    <name type="scientific">Araneus ventricosus</name>
    <name type="common">Orbweaver spider</name>
    <name type="synonym">Epeira ventricosa</name>
    <dbReference type="NCBI Taxonomy" id="182803"/>
    <lineage>
        <taxon>Eukaryota</taxon>
        <taxon>Metazoa</taxon>
        <taxon>Ecdysozoa</taxon>
        <taxon>Arthropoda</taxon>
        <taxon>Chelicerata</taxon>
        <taxon>Arachnida</taxon>
        <taxon>Araneae</taxon>
        <taxon>Araneomorphae</taxon>
        <taxon>Entelegynae</taxon>
        <taxon>Araneoidea</taxon>
        <taxon>Araneidae</taxon>
        <taxon>Araneus</taxon>
    </lineage>
</organism>
<comment type="caution">
    <text evidence="1">The sequence shown here is derived from an EMBL/GenBank/DDBJ whole genome shotgun (WGS) entry which is preliminary data.</text>
</comment>
<proteinExistence type="predicted"/>
<dbReference type="Proteomes" id="UP000499080">
    <property type="component" value="Unassembled WGS sequence"/>
</dbReference>
<protein>
    <submittedName>
        <fullName evidence="1">Uncharacterized protein</fullName>
    </submittedName>
</protein>
<evidence type="ECO:0000313" key="1">
    <source>
        <dbReference type="EMBL" id="GBM92770.1"/>
    </source>
</evidence>
<feature type="non-terminal residue" evidence="1">
    <location>
        <position position="66"/>
    </location>
</feature>
<name>A0A4Y2JRX4_ARAVE</name>
<dbReference type="EMBL" id="BGPR01003819">
    <property type="protein sequence ID" value="GBM92770.1"/>
    <property type="molecule type" value="Genomic_DNA"/>
</dbReference>
<sequence>MNSTLPTWVVIYPTTPHPAITFPYGVRKWVVVGKDNWTPYRAYLLIDIRTSPSLKRSQPPHTGQRL</sequence>